<evidence type="ECO:0000313" key="1">
    <source>
        <dbReference type="EMBL" id="GGC61539.1"/>
    </source>
</evidence>
<comment type="caution">
    <text evidence="1">The sequence shown here is derived from an EMBL/GenBank/DDBJ whole genome shotgun (WGS) entry which is preliminary data.</text>
</comment>
<proteinExistence type="predicted"/>
<organism evidence="1 2">
    <name type="scientific">Hoyosella rhizosphaerae</name>
    <dbReference type="NCBI Taxonomy" id="1755582"/>
    <lineage>
        <taxon>Bacteria</taxon>
        <taxon>Bacillati</taxon>
        <taxon>Actinomycetota</taxon>
        <taxon>Actinomycetes</taxon>
        <taxon>Mycobacteriales</taxon>
        <taxon>Hoyosellaceae</taxon>
        <taxon>Hoyosella</taxon>
    </lineage>
</organism>
<sequence>MTMDIKVREGIRQWPANLFLLGKNPETLWGTPSGSFATTSRPYTRQESHSSWFRWP</sequence>
<protein>
    <submittedName>
        <fullName evidence="1">Uncharacterized protein</fullName>
    </submittedName>
</protein>
<keyword evidence="2" id="KW-1185">Reference proteome</keyword>
<accession>A0A916U6E5</accession>
<dbReference type="Proteomes" id="UP000641514">
    <property type="component" value="Unassembled WGS sequence"/>
</dbReference>
<dbReference type="AlphaFoldDB" id="A0A916U6E5"/>
<gene>
    <name evidence="1" type="ORF">GCM10011410_12510</name>
</gene>
<dbReference type="EMBL" id="BMJH01000001">
    <property type="protein sequence ID" value="GGC61539.1"/>
    <property type="molecule type" value="Genomic_DNA"/>
</dbReference>
<evidence type="ECO:0000313" key="2">
    <source>
        <dbReference type="Proteomes" id="UP000641514"/>
    </source>
</evidence>
<reference evidence="1" key="1">
    <citation type="journal article" date="2014" name="Int. J. Syst. Evol. Microbiol.">
        <title>Complete genome sequence of Corynebacterium casei LMG S-19264T (=DSM 44701T), isolated from a smear-ripened cheese.</title>
        <authorList>
            <consortium name="US DOE Joint Genome Institute (JGI-PGF)"/>
            <person name="Walter F."/>
            <person name="Albersmeier A."/>
            <person name="Kalinowski J."/>
            <person name="Ruckert C."/>
        </authorList>
    </citation>
    <scope>NUCLEOTIDE SEQUENCE</scope>
    <source>
        <strain evidence="1">CGMCC 1.15478</strain>
    </source>
</reference>
<reference evidence="1" key="2">
    <citation type="submission" date="2020-09" db="EMBL/GenBank/DDBJ databases">
        <authorList>
            <person name="Sun Q."/>
            <person name="Zhou Y."/>
        </authorList>
    </citation>
    <scope>NUCLEOTIDE SEQUENCE</scope>
    <source>
        <strain evidence="1">CGMCC 1.15478</strain>
    </source>
</reference>
<name>A0A916U6E5_9ACTN</name>